<dbReference type="EMBL" id="AWEZ01000061">
    <property type="protein sequence ID" value="ERL06925.1"/>
    <property type="molecule type" value="Genomic_DNA"/>
</dbReference>
<evidence type="ECO:0000313" key="5">
    <source>
        <dbReference type="EMBL" id="ERL06925.1"/>
    </source>
</evidence>
<dbReference type="STRING" id="1125712.HMPREF1316_0958"/>
<dbReference type="Proteomes" id="UP000016638">
    <property type="component" value="Unassembled WGS sequence"/>
</dbReference>
<reference evidence="5 6" key="1">
    <citation type="submission" date="2013-08" db="EMBL/GenBank/DDBJ databases">
        <authorList>
            <person name="Durkin A.S."/>
            <person name="Haft D.R."/>
            <person name="McCorrison J."/>
            <person name="Torralba M."/>
            <person name="Gillis M."/>
            <person name="Haft D.H."/>
            <person name="Methe B."/>
            <person name="Sutton G."/>
            <person name="Nelson K.E."/>
        </authorList>
    </citation>
    <scope>NUCLEOTIDE SEQUENCE [LARGE SCALE GENOMIC DNA]</scope>
    <source>
        <strain evidence="5 6">F0195</strain>
    </source>
</reference>
<gene>
    <name evidence="5" type="ORF">HMPREF1316_0958</name>
</gene>
<dbReference type="Pfam" id="PF02237">
    <property type="entry name" value="BPL_C"/>
    <property type="match status" value="1"/>
</dbReference>
<evidence type="ECO:0000259" key="4">
    <source>
        <dbReference type="PROSITE" id="PS51733"/>
    </source>
</evidence>
<sequence length="268" mass="28304">MHLAQVGSTNSYARQAYRSGGSAFRELHDAATTEGALPVDVVVTDEQTQGRGRLGRIWQSGVDEALCASFVVPLPRVVLERGDGGWVTACAGLAAVDALRAACDDRLGGLSLKWPNDLLWGGRKLGGILCETAGMDEGCVCVVVGIGINLLTPAERLPLEAATSLAVHVEGLPTYAVLRDALVDGIAGRIGEMLWRLATRRDAARDDLLVRTKAASCTLGHRVEVRRADGTSVVGRAVDIRRDMALVVKLDDGSRVVVTAGDVGVLSR</sequence>
<name>U2TKD7_9ACTN</name>
<dbReference type="GO" id="GO:0005737">
    <property type="term" value="C:cytoplasm"/>
    <property type="evidence" value="ECO:0007669"/>
    <property type="project" value="TreeGrafter"/>
</dbReference>
<dbReference type="Gene3D" id="3.30.930.10">
    <property type="entry name" value="Bira Bifunctional Protein, Domain 2"/>
    <property type="match status" value="1"/>
</dbReference>
<dbReference type="PANTHER" id="PTHR12835">
    <property type="entry name" value="BIOTIN PROTEIN LIGASE"/>
    <property type="match status" value="1"/>
</dbReference>
<evidence type="ECO:0000256" key="1">
    <source>
        <dbReference type="ARBA" id="ARBA00022598"/>
    </source>
</evidence>
<organism evidence="5 6">
    <name type="scientific">Olsenella profusa F0195</name>
    <dbReference type="NCBI Taxonomy" id="1125712"/>
    <lineage>
        <taxon>Bacteria</taxon>
        <taxon>Bacillati</taxon>
        <taxon>Actinomycetota</taxon>
        <taxon>Coriobacteriia</taxon>
        <taxon>Coriobacteriales</taxon>
        <taxon>Atopobiaceae</taxon>
        <taxon>Olsenella</taxon>
    </lineage>
</organism>
<dbReference type="AlphaFoldDB" id="U2TKD7"/>
<dbReference type="Gene3D" id="2.30.30.100">
    <property type="match status" value="1"/>
</dbReference>
<dbReference type="PATRIC" id="fig|1125712.3.peg.1799"/>
<dbReference type="InterPro" id="IPR003142">
    <property type="entry name" value="BPL_C"/>
</dbReference>
<accession>U2TKD7</accession>
<keyword evidence="2" id="KW-0092">Biotin</keyword>
<evidence type="ECO:0000313" key="6">
    <source>
        <dbReference type="Proteomes" id="UP000016638"/>
    </source>
</evidence>
<dbReference type="Pfam" id="PF03099">
    <property type="entry name" value="BPL_LplA_LipB"/>
    <property type="match status" value="1"/>
</dbReference>
<dbReference type="InterPro" id="IPR004143">
    <property type="entry name" value="BPL_LPL_catalytic"/>
</dbReference>
<protein>
    <recommendedName>
        <fullName evidence="3">biotin--[biotin carboxyl-carrier protein] ligase</fullName>
        <ecNumber evidence="3">6.3.4.15</ecNumber>
    </recommendedName>
</protein>
<keyword evidence="1 5" id="KW-0436">Ligase</keyword>
<dbReference type="InterPro" id="IPR045864">
    <property type="entry name" value="aa-tRNA-synth_II/BPL/LPL"/>
</dbReference>
<dbReference type="CDD" id="cd16442">
    <property type="entry name" value="BPL"/>
    <property type="match status" value="1"/>
</dbReference>
<comment type="caution">
    <text evidence="5">The sequence shown here is derived from an EMBL/GenBank/DDBJ whole genome shotgun (WGS) entry which is preliminary data.</text>
</comment>
<dbReference type="EC" id="6.3.4.15" evidence="3"/>
<dbReference type="InterPro" id="IPR004408">
    <property type="entry name" value="Biotin_CoA_COase_ligase"/>
</dbReference>
<dbReference type="PROSITE" id="PS51733">
    <property type="entry name" value="BPL_LPL_CATALYTIC"/>
    <property type="match status" value="1"/>
</dbReference>
<evidence type="ECO:0000256" key="2">
    <source>
        <dbReference type="ARBA" id="ARBA00023267"/>
    </source>
</evidence>
<dbReference type="PANTHER" id="PTHR12835:SF5">
    <property type="entry name" value="BIOTIN--PROTEIN LIGASE"/>
    <property type="match status" value="1"/>
</dbReference>
<keyword evidence="6" id="KW-1185">Reference proteome</keyword>
<proteinExistence type="predicted"/>
<dbReference type="SUPFAM" id="SSF55681">
    <property type="entry name" value="Class II aaRS and biotin synthetases"/>
    <property type="match status" value="1"/>
</dbReference>
<dbReference type="GO" id="GO:0004077">
    <property type="term" value="F:biotin--[biotin carboxyl-carrier protein] ligase activity"/>
    <property type="evidence" value="ECO:0007669"/>
    <property type="project" value="UniProtKB-EC"/>
</dbReference>
<dbReference type="NCBIfam" id="TIGR00121">
    <property type="entry name" value="birA_ligase"/>
    <property type="match status" value="1"/>
</dbReference>
<dbReference type="eggNOG" id="COG0340">
    <property type="taxonomic scope" value="Bacteria"/>
</dbReference>
<evidence type="ECO:0000256" key="3">
    <source>
        <dbReference type="ARBA" id="ARBA00024227"/>
    </source>
</evidence>
<feature type="domain" description="BPL/LPL catalytic" evidence="4">
    <location>
        <begin position="10"/>
        <end position="194"/>
    </location>
</feature>